<organism evidence="7 8">
    <name type="scientific">Staurois parvus</name>
    <dbReference type="NCBI Taxonomy" id="386267"/>
    <lineage>
        <taxon>Eukaryota</taxon>
        <taxon>Metazoa</taxon>
        <taxon>Chordata</taxon>
        <taxon>Craniata</taxon>
        <taxon>Vertebrata</taxon>
        <taxon>Euteleostomi</taxon>
        <taxon>Amphibia</taxon>
        <taxon>Batrachia</taxon>
        <taxon>Anura</taxon>
        <taxon>Neobatrachia</taxon>
        <taxon>Ranoidea</taxon>
        <taxon>Ranidae</taxon>
        <taxon>Staurois</taxon>
    </lineage>
</organism>
<evidence type="ECO:0000256" key="6">
    <source>
        <dbReference type="ARBA" id="ARBA00023180"/>
    </source>
</evidence>
<evidence type="ECO:0000256" key="2">
    <source>
        <dbReference type="ARBA" id="ARBA00005585"/>
    </source>
</evidence>
<keyword evidence="5" id="KW-0472">Membrane</keyword>
<dbReference type="PANTHER" id="PTHR46022:SF5">
    <property type="entry name" value="PROTEIN PATCHED HOMOLOG 1"/>
    <property type="match status" value="1"/>
</dbReference>
<evidence type="ECO:0000256" key="5">
    <source>
        <dbReference type="ARBA" id="ARBA00023136"/>
    </source>
</evidence>
<keyword evidence="6" id="KW-0325">Glycoprotein</keyword>
<keyword evidence="3" id="KW-0812">Transmembrane</keyword>
<protein>
    <submittedName>
        <fullName evidence="7">Uncharacterized protein</fullName>
    </submittedName>
</protein>
<evidence type="ECO:0000256" key="1">
    <source>
        <dbReference type="ARBA" id="ARBA00004141"/>
    </source>
</evidence>
<keyword evidence="8" id="KW-1185">Reference proteome</keyword>
<gene>
    <name evidence="7" type="ORF">SPARVUS_LOCUS5305429</name>
</gene>
<evidence type="ECO:0000313" key="8">
    <source>
        <dbReference type="Proteomes" id="UP001162483"/>
    </source>
</evidence>
<evidence type="ECO:0000256" key="4">
    <source>
        <dbReference type="ARBA" id="ARBA00022989"/>
    </source>
</evidence>
<proteinExistence type="inferred from homology"/>
<evidence type="ECO:0000256" key="3">
    <source>
        <dbReference type="ARBA" id="ARBA00022692"/>
    </source>
</evidence>
<comment type="caution">
    <text evidence="7">The sequence shown here is derived from an EMBL/GenBank/DDBJ whole genome shotgun (WGS) entry which is preliminary data.</text>
</comment>
<dbReference type="EMBL" id="CATNWA010010838">
    <property type="protein sequence ID" value="CAI9560699.1"/>
    <property type="molecule type" value="Genomic_DNA"/>
</dbReference>
<comment type="subcellular location">
    <subcellularLocation>
        <location evidence="1">Membrane</location>
        <topology evidence="1">Multi-pass membrane protein</topology>
    </subcellularLocation>
</comment>
<keyword evidence="4" id="KW-1133">Transmembrane helix</keyword>
<comment type="similarity">
    <text evidence="2">Belongs to the patched family.</text>
</comment>
<evidence type="ECO:0000313" key="7">
    <source>
        <dbReference type="EMBL" id="CAI9560699.1"/>
    </source>
</evidence>
<reference evidence="7" key="1">
    <citation type="submission" date="2023-05" db="EMBL/GenBank/DDBJ databases">
        <authorList>
            <person name="Stuckert A."/>
        </authorList>
    </citation>
    <scope>NUCLEOTIDE SEQUENCE</scope>
</reference>
<sequence>MAYLPGKPTLQWTNFDPTGLLEELKRDKFQVDSWEEMLNKAEVGHGYMDRPCLNPLDSDCPPTAPNKNSSKPLDVALVLSGGCYGLSRKYMHWQEELIIGGTVKNTSGKLFSAQALQTMFQLMTPKQMFEHFKGNEEVHNMNWNEDKAAAILEAWQRTYVQAVHQSVPQNSTQKVLPFTTTNTGRYSQVILRRERHQSCQWVLANACLCLFNHAEVGLCQVSGCRGAGWSFAHCTFSGCRIGPVFIDWDFL</sequence>
<dbReference type="Proteomes" id="UP001162483">
    <property type="component" value="Unassembled WGS sequence"/>
</dbReference>
<accession>A0ABN9CKM2</accession>
<dbReference type="PANTHER" id="PTHR46022">
    <property type="entry name" value="PROTEIN PATCHED"/>
    <property type="match status" value="1"/>
</dbReference>
<name>A0ABN9CKM2_9NEOB</name>